<feature type="coiled-coil region" evidence="3">
    <location>
        <begin position="1050"/>
        <end position="1165"/>
    </location>
</feature>
<feature type="coiled-coil region" evidence="3">
    <location>
        <begin position="526"/>
        <end position="618"/>
    </location>
</feature>
<keyword evidence="2 3" id="KW-0175">Coiled coil</keyword>
<feature type="region of interest" description="Disordered" evidence="4">
    <location>
        <begin position="222"/>
        <end position="243"/>
    </location>
</feature>
<accession>A0A6J2TEV3</accession>
<evidence type="ECO:0000256" key="2">
    <source>
        <dbReference type="ARBA" id="ARBA00023054"/>
    </source>
</evidence>
<feature type="coiled-coil region" evidence="3">
    <location>
        <begin position="169"/>
        <end position="196"/>
    </location>
</feature>
<dbReference type="InterPro" id="IPR031994">
    <property type="entry name" value="JAKMIP_C"/>
</dbReference>
<feature type="region of interest" description="Disordered" evidence="4">
    <location>
        <begin position="947"/>
        <end position="987"/>
    </location>
</feature>
<evidence type="ECO:0000313" key="7">
    <source>
        <dbReference type="RefSeq" id="XP_030373955.1"/>
    </source>
</evidence>
<feature type="compositionally biased region" description="Polar residues" evidence="4">
    <location>
        <begin position="1342"/>
        <end position="1359"/>
    </location>
</feature>
<feature type="region of interest" description="Disordered" evidence="4">
    <location>
        <begin position="1382"/>
        <end position="1445"/>
    </location>
</feature>
<feature type="compositionally biased region" description="Polar residues" evidence="4">
    <location>
        <begin position="1"/>
        <end position="12"/>
    </location>
</feature>
<feature type="compositionally biased region" description="Low complexity" evidence="4">
    <location>
        <begin position="1408"/>
        <end position="1424"/>
    </location>
</feature>
<feature type="region of interest" description="Disordered" evidence="4">
    <location>
        <begin position="1331"/>
        <end position="1369"/>
    </location>
</feature>
<comment type="similarity">
    <text evidence="1">Belongs to the JAKMIP family.</text>
</comment>
<dbReference type="GO" id="GO:0019900">
    <property type="term" value="F:kinase binding"/>
    <property type="evidence" value="ECO:0007669"/>
    <property type="project" value="InterPro"/>
</dbReference>
<dbReference type="Proteomes" id="UP000504634">
    <property type="component" value="Unplaced"/>
</dbReference>
<feature type="compositionally biased region" description="Low complexity" evidence="4">
    <location>
        <begin position="350"/>
        <end position="369"/>
    </location>
</feature>
<feature type="compositionally biased region" description="Polar residues" evidence="4">
    <location>
        <begin position="956"/>
        <end position="987"/>
    </location>
</feature>
<evidence type="ECO:0000259" key="5">
    <source>
        <dbReference type="Pfam" id="PF16034"/>
    </source>
</evidence>
<feature type="region of interest" description="Disordered" evidence="4">
    <location>
        <begin position="419"/>
        <end position="438"/>
    </location>
</feature>
<feature type="domain" description="Janus kinase and microtubule-interacting protein C-terminal" evidence="5">
    <location>
        <begin position="530"/>
        <end position="619"/>
    </location>
</feature>
<feature type="coiled-coil region" evidence="3">
    <location>
        <begin position="1194"/>
        <end position="1221"/>
    </location>
</feature>
<organism evidence="6 7">
    <name type="scientific">Drosophila lebanonensis</name>
    <name type="common">Fruit fly</name>
    <name type="synonym">Scaptodrosophila lebanonensis</name>
    <dbReference type="NCBI Taxonomy" id="7225"/>
    <lineage>
        <taxon>Eukaryota</taxon>
        <taxon>Metazoa</taxon>
        <taxon>Ecdysozoa</taxon>
        <taxon>Arthropoda</taxon>
        <taxon>Hexapoda</taxon>
        <taxon>Insecta</taxon>
        <taxon>Pterygota</taxon>
        <taxon>Neoptera</taxon>
        <taxon>Endopterygota</taxon>
        <taxon>Diptera</taxon>
        <taxon>Brachycera</taxon>
        <taxon>Muscomorpha</taxon>
        <taxon>Ephydroidea</taxon>
        <taxon>Drosophilidae</taxon>
        <taxon>Scaptodrosophila</taxon>
    </lineage>
</organism>
<feature type="region of interest" description="Disordered" evidence="4">
    <location>
        <begin position="345"/>
        <end position="394"/>
    </location>
</feature>
<protein>
    <submittedName>
        <fullName evidence="7">Golgin subfamily B member 1-like isoform X2</fullName>
    </submittedName>
</protein>
<feature type="region of interest" description="Disordered" evidence="4">
    <location>
        <begin position="681"/>
        <end position="701"/>
    </location>
</feature>
<dbReference type="Pfam" id="PF16034">
    <property type="entry name" value="JAKMIP_CC3"/>
    <property type="match status" value="1"/>
</dbReference>
<evidence type="ECO:0000313" key="6">
    <source>
        <dbReference type="Proteomes" id="UP000504634"/>
    </source>
</evidence>
<keyword evidence="6" id="KW-1185">Reference proteome</keyword>
<proteinExistence type="inferred from homology"/>
<feature type="region of interest" description="Disordered" evidence="4">
    <location>
        <begin position="479"/>
        <end position="521"/>
    </location>
</feature>
<dbReference type="PANTHER" id="PTHR18935">
    <property type="entry name" value="GOLGIN SUBFAMILY A MEMBER 4-LIKE ISOFORM X1"/>
    <property type="match status" value="1"/>
</dbReference>
<dbReference type="GO" id="GO:0008017">
    <property type="term" value="F:microtubule binding"/>
    <property type="evidence" value="ECO:0007669"/>
    <property type="project" value="InterPro"/>
</dbReference>
<dbReference type="InterPro" id="IPR024836">
    <property type="entry name" value="JAKMIP"/>
</dbReference>
<evidence type="ECO:0000256" key="1">
    <source>
        <dbReference type="ARBA" id="ARBA00005239"/>
    </source>
</evidence>
<reference evidence="7" key="1">
    <citation type="submission" date="2025-08" db="UniProtKB">
        <authorList>
            <consortium name="RefSeq"/>
        </authorList>
    </citation>
    <scope>IDENTIFICATION</scope>
    <source>
        <strain evidence="7">11010-0011.00</strain>
        <tissue evidence="7">Whole body</tissue>
    </source>
</reference>
<feature type="compositionally biased region" description="Polar residues" evidence="4">
    <location>
        <begin position="423"/>
        <end position="432"/>
    </location>
</feature>
<feature type="coiled-coil region" evidence="3">
    <location>
        <begin position="810"/>
        <end position="928"/>
    </location>
</feature>
<evidence type="ECO:0000256" key="4">
    <source>
        <dbReference type="SAM" id="MobiDB-lite"/>
    </source>
</evidence>
<gene>
    <name evidence="7" type="primary">LOC115623648</name>
</gene>
<evidence type="ECO:0000256" key="3">
    <source>
        <dbReference type="SAM" id="Coils"/>
    </source>
</evidence>
<sequence length="1771" mass="201412">MAENTIETTSSKGLEENSAHILTPHNGAVRKLAPERGPNSKQSFQANNRHENVPPVGRHKEDWETIVLGKNKLKRKKKLSASLTSVGDTVNQEKRTRIEGIQLNCRGKLRPRDTNTFEHSAHNYNSAATKVPANKQASPTKKVERPVLVGGVITTNVSNTTPQRFKRKMQESLDTIQKLNALTEQLRLEINELKSSLITERSAVRALRAQNDADGRKWRAEVKKLQKSNPPTPQKKAQDLANGELSTSTSISADGLINYEIQRLTNEIAALKEANRTKEEKCQINGEADRRKAADMRTLKNAYEIRLTQIQKSAKIEITRLLEEIKTKERNIGQLKKDLQVLHNSKKQSEQLQHQQQQEKQTKISTTKTKTNEKPKKPTNAIKTKNETDTSQAQVTSEITQLKNIELINNTKNVQKSLEMRTTKSQNGSKPPNTLEEMSKRHEQLITTDGSVSTWMTTTKCRALPQDVVCALFNKATAQTQTQDTQEYRPKDNNSDTDSALSSAPPSISPQPPSTGSDSGVMWQTMHTYSKDLEKLQKEVEMYHKENERLQTELQLMKQELVTAEKAALEANNNAYINELLERIKKLEEHELKLTAETNELREQNELLEFRILELEDDKTDDSCEGQCQRLQTLLQDSILDEKDKRGLQQLLQCVQQLHFDMDFITDLESAKSEQRLITTANNNNSNSSSSNNSPAKPNYGTVNNRIVATVQPYNNSASGCGTPQDSPRKLRQAWQSNSLSESGVFVECDFAGEPLSSLDRSTGTQTEVQQQSLEANDFKRLQYYKERLELLERKVLIYESSGDIQAKHLADRLQREVQLEKELKELTDRVECLLHENSLLEEEKCEFEEADNDSRLRLQRTEVELEILRQRNVELEFSKEALGAKYKDCRAECIILREDLGTFETQVRNLEADRQRAKQHLVNLRRSLPLFLLCRLWALARMGNEVSMEEPRTPAGSTEPTRKSPSPSRDATNIRPSGGTDNSITREVSYLKEEVKSLRCQMKDLNTRHYEAMETADSHWVDLEREYKQREEAYRAKEACLKQKIARLQDCLREDSRAAAEKIQQLEETEQGLKTCLVRLTKEHRDLLEEHKGLQAQIECNKAQQEQEAEEQRPLAEALENEKRRSQALIDDLSFSKKLQQNTEEQLKQETDTLRQQIFDMKKEFLHIEVTNGELKEEVGTLECKICEMLCQLKAAEDREHCLEDELRTKEEYIQELERKMGTCPEGFSLADELFDSPAKRARREEIQDLQSASQGLGCALRDLERRERELPTHRDFQAIACGVKQLADTILYAQNPPEEEKEVSGCQCMAEQAEDSACAEKLRSLDEATNKAEEAEKTSQADSQPFASVQSLTKSQSATEQVADEAVTEAVDQAVDQAVDEAAEQGAGEATVEEEPVDQPVEKPKTPSGSSSPVSVSKRGSTLSQKSRRKSRRSSGGGGGVTYTVGMALIPPIVLSTYDGKKELCEVPTEMRQLIDSSGTELEKNSEDISETGNVDGVRRKRRTCKQFNNRRVCRGRVRRSSGTMGKEYFFDATGTGPLRKSLSYCSFHSLTSMHSVRSVSSALSMNSLHAEFIEWPVERLEAHAFVQTELETESKMVQVTPDCCDQEVLAKSDLVDLAMQSEEASVEHRLMLMPLRTRGFVELLQRCVQQEDFDSTDFRARLLHLWETSEEFREHIELLQDLCMDCPRPHNAEQLESYDKFVAVLGCVRALKFAMKPFVSQLLNEIEEKINGRLIRYHNHKVESEFYCTIYYPVERRNNIQLTDSNAQ</sequence>
<feature type="compositionally biased region" description="Low complexity" evidence="4">
    <location>
        <begin position="682"/>
        <end position="694"/>
    </location>
</feature>
<dbReference type="GeneID" id="115623648"/>
<feature type="region of interest" description="Disordered" evidence="4">
    <location>
        <begin position="1"/>
        <end position="58"/>
    </location>
</feature>
<name>A0A6J2TEV3_DROLE</name>
<dbReference type="RefSeq" id="XP_030373955.1">
    <property type="nucleotide sequence ID" value="XM_030518095.1"/>
</dbReference>
<feature type="compositionally biased region" description="Basic and acidic residues" evidence="4">
    <location>
        <begin position="48"/>
        <end position="58"/>
    </location>
</feature>
<dbReference type="PANTHER" id="PTHR18935:SF8">
    <property type="entry name" value="GOLGIN SUBFAMILY A MEMBER 4-LIKE ISOFORM X1"/>
    <property type="match status" value="1"/>
</dbReference>
<feature type="compositionally biased region" description="Basic and acidic residues" evidence="4">
    <location>
        <begin position="1331"/>
        <end position="1341"/>
    </location>
</feature>